<accession>A0A943EMK8</accession>
<feature type="coiled-coil region" evidence="1">
    <location>
        <begin position="132"/>
        <end position="201"/>
    </location>
</feature>
<name>A0A943EMK8_9FIRM</name>
<keyword evidence="1" id="KW-0175">Coiled coil</keyword>
<organism evidence="3 4">
    <name type="scientific">Thomasclavelia spiroformis</name>
    <dbReference type="NCBI Taxonomy" id="29348"/>
    <lineage>
        <taxon>Bacteria</taxon>
        <taxon>Bacillati</taxon>
        <taxon>Bacillota</taxon>
        <taxon>Erysipelotrichia</taxon>
        <taxon>Erysipelotrichales</taxon>
        <taxon>Coprobacillaceae</taxon>
        <taxon>Thomasclavelia</taxon>
    </lineage>
</organism>
<feature type="compositionally biased region" description="Basic residues" evidence="2">
    <location>
        <begin position="99"/>
        <end position="109"/>
    </location>
</feature>
<gene>
    <name evidence="3" type="ORF">KHX14_00325</name>
</gene>
<evidence type="ECO:0000256" key="1">
    <source>
        <dbReference type="SAM" id="Coils"/>
    </source>
</evidence>
<evidence type="ECO:0000313" key="4">
    <source>
        <dbReference type="Proteomes" id="UP000751224"/>
    </source>
</evidence>
<feature type="region of interest" description="Disordered" evidence="2">
    <location>
        <begin position="86"/>
        <end position="111"/>
    </location>
</feature>
<evidence type="ECO:0000313" key="3">
    <source>
        <dbReference type="EMBL" id="MBS5587252.1"/>
    </source>
</evidence>
<evidence type="ECO:0000256" key="2">
    <source>
        <dbReference type="SAM" id="MobiDB-lite"/>
    </source>
</evidence>
<protein>
    <submittedName>
        <fullName evidence="3">Uncharacterized protein</fullName>
    </submittedName>
</protein>
<proteinExistence type="predicted"/>
<reference evidence="3" key="1">
    <citation type="submission" date="2021-02" db="EMBL/GenBank/DDBJ databases">
        <title>Infant gut strain persistence is associated with maternal origin, phylogeny, and functional potential including surface adhesion and iron acquisition.</title>
        <authorList>
            <person name="Lou Y.C."/>
        </authorList>
    </citation>
    <scope>NUCLEOTIDE SEQUENCE</scope>
    <source>
        <strain evidence="3">L3_108_000G1_dasL3_108_000G1_metabat.metabat.11</strain>
    </source>
</reference>
<dbReference type="Proteomes" id="UP000751224">
    <property type="component" value="Unassembled WGS sequence"/>
</dbReference>
<dbReference type="RefSeq" id="WP_303885517.1">
    <property type="nucleotide sequence ID" value="NZ_JAGZCC010000001.1"/>
</dbReference>
<sequence>MFKGLFKKHVQNDDIFEVDPVVEQRRKEKFSTPLIYDEEFKNEETEKPKETVKVKPVEKPKVSESKKVIENEPEEIYRMSEIISPMRGVTKSKEPEKKVSKKNKVRPKRKLSDDELVPVLSPYFGNFEKKVEVETESKLTAIKEEKADIKEEKVVVKEEKPKVEKKVSGETNGLPTVEDNLRNIAKIVEEEKDQLKIIEERTGEFKLDFSENEEKKKDSLIDEIDDDMSLDELMSLYEKKFKD</sequence>
<dbReference type="AlphaFoldDB" id="A0A943EMK8"/>
<comment type="caution">
    <text evidence="3">The sequence shown here is derived from an EMBL/GenBank/DDBJ whole genome shotgun (WGS) entry which is preliminary data.</text>
</comment>
<dbReference type="EMBL" id="JAGZCC010000001">
    <property type="protein sequence ID" value="MBS5587252.1"/>
    <property type="molecule type" value="Genomic_DNA"/>
</dbReference>